<evidence type="ECO:0000313" key="4">
    <source>
        <dbReference type="EMBL" id="GHF11691.1"/>
    </source>
</evidence>
<evidence type="ECO:0000259" key="3">
    <source>
        <dbReference type="SMART" id="SM01217"/>
    </source>
</evidence>
<dbReference type="AlphaFoldDB" id="A0A919E435"/>
<reference evidence="4" key="2">
    <citation type="submission" date="2020-09" db="EMBL/GenBank/DDBJ databases">
        <authorList>
            <person name="Sun Q."/>
            <person name="Ohkuma M."/>
        </authorList>
    </citation>
    <scope>NUCLEOTIDE SEQUENCE</scope>
    <source>
        <strain evidence="4">JCM 3302</strain>
    </source>
</reference>
<dbReference type="SUPFAM" id="SSF52279">
    <property type="entry name" value="Beta-D-glucan exohydrolase, C-terminal domain"/>
    <property type="match status" value="1"/>
</dbReference>
<sequence>MLSGRTNPCGRLPVSVPRGPGAQPATYLGARLAHVSEVSTIDPTPAFGFGHGLSYTEFDWSDLVVAVNEVPTDGAFHLAFTVRNTGGRHGTEAVQLYLDDPVASVVQSVQRLIGYTQVALEPGEAQRVRVRVTVPADLASFTGRDGRRVVEPGELELRLAASSTNPRLTATVTLTGPNATWTTQGASMRSSSKERERIRQTTLDRFRHGRHLPVVAARISLQVRLNCPVGQS</sequence>
<evidence type="ECO:0000313" key="5">
    <source>
        <dbReference type="Proteomes" id="UP000641386"/>
    </source>
</evidence>
<dbReference type="PANTHER" id="PTHR42715">
    <property type="entry name" value="BETA-GLUCOSIDASE"/>
    <property type="match status" value="1"/>
</dbReference>
<dbReference type="EMBL" id="BNBC01000061">
    <property type="protein sequence ID" value="GHF11691.1"/>
    <property type="molecule type" value="Genomic_DNA"/>
</dbReference>
<protein>
    <recommendedName>
        <fullName evidence="3">Fibronectin type III-like domain-containing protein</fullName>
    </recommendedName>
</protein>
<dbReference type="Gene3D" id="2.60.40.10">
    <property type="entry name" value="Immunoglobulins"/>
    <property type="match status" value="1"/>
</dbReference>
<dbReference type="InterPro" id="IPR050288">
    <property type="entry name" value="Cellulose_deg_GH3"/>
</dbReference>
<reference evidence="4" key="1">
    <citation type="journal article" date="2014" name="Int. J. Syst. Evol. Microbiol.">
        <title>Complete genome sequence of Corynebacterium casei LMG S-19264T (=DSM 44701T), isolated from a smear-ripened cheese.</title>
        <authorList>
            <consortium name="US DOE Joint Genome Institute (JGI-PGF)"/>
            <person name="Walter F."/>
            <person name="Albersmeier A."/>
            <person name="Kalinowski J."/>
            <person name="Ruckert C."/>
        </authorList>
    </citation>
    <scope>NUCLEOTIDE SEQUENCE</scope>
    <source>
        <strain evidence="4">JCM 3302</strain>
    </source>
</reference>
<name>A0A919E435_9ACTN</name>
<gene>
    <name evidence="4" type="ORF">GCM10014715_79240</name>
</gene>
<feature type="domain" description="Fibronectin type III-like" evidence="3">
    <location>
        <begin position="92"/>
        <end position="163"/>
    </location>
</feature>
<comment type="similarity">
    <text evidence="1">Belongs to the glycosyl hydrolase 3 family.</text>
</comment>
<dbReference type="PANTHER" id="PTHR42715:SF10">
    <property type="entry name" value="BETA-GLUCOSIDASE"/>
    <property type="match status" value="1"/>
</dbReference>
<accession>A0A919E435</accession>
<dbReference type="GO" id="GO:0004553">
    <property type="term" value="F:hydrolase activity, hydrolyzing O-glycosyl compounds"/>
    <property type="evidence" value="ECO:0007669"/>
    <property type="project" value="InterPro"/>
</dbReference>
<organism evidence="4 5">
    <name type="scientific">Streptomyces spiralis</name>
    <dbReference type="NCBI Taxonomy" id="66376"/>
    <lineage>
        <taxon>Bacteria</taxon>
        <taxon>Bacillati</taxon>
        <taxon>Actinomycetota</taxon>
        <taxon>Actinomycetes</taxon>
        <taxon>Kitasatosporales</taxon>
        <taxon>Streptomycetaceae</taxon>
        <taxon>Streptomyces</taxon>
    </lineage>
</organism>
<evidence type="ECO:0000256" key="2">
    <source>
        <dbReference type="ARBA" id="ARBA00022801"/>
    </source>
</evidence>
<dbReference type="InterPro" id="IPR036881">
    <property type="entry name" value="Glyco_hydro_3_C_sf"/>
</dbReference>
<dbReference type="SMART" id="SM01217">
    <property type="entry name" value="Fn3_like"/>
    <property type="match status" value="1"/>
</dbReference>
<keyword evidence="5" id="KW-1185">Reference proteome</keyword>
<dbReference type="InterPro" id="IPR013783">
    <property type="entry name" value="Ig-like_fold"/>
</dbReference>
<dbReference type="Pfam" id="PF14310">
    <property type="entry name" value="Fn3-like"/>
    <property type="match status" value="1"/>
</dbReference>
<comment type="caution">
    <text evidence="4">The sequence shown here is derived from an EMBL/GenBank/DDBJ whole genome shotgun (WGS) entry which is preliminary data.</text>
</comment>
<dbReference type="InterPro" id="IPR026891">
    <property type="entry name" value="Fn3-like"/>
</dbReference>
<proteinExistence type="inferred from homology"/>
<keyword evidence="2" id="KW-0378">Hydrolase</keyword>
<evidence type="ECO:0000256" key="1">
    <source>
        <dbReference type="ARBA" id="ARBA00005336"/>
    </source>
</evidence>
<dbReference type="Gene3D" id="3.40.50.1700">
    <property type="entry name" value="Glycoside hydrolase family 3 C-terminal domain"/>
    <property type="match status" value="1"/>
</dbReference>
<dbReference type="Proteomes" id="UP000641386">
    <property type="component" value="Unassembled WGS sequence"/>
</dbReference>
<dbReference type="GO" id="GO:0005975">
    <property type="term" value="P:carbohydrate metabolic process"/>
    <property type="evidence" value="ECO:0007669"/>
    <property type="project" value="InterPro"/>
</dbReference>